<evidence type="ECO:0000256" key="4">
    <source>
        <dbReference type="ARBA" id="ARBA00023163"/>
    </source>
</evidence>
<dbReference type="AlphaFoldDB" id="A0A1I0QK79"/>
<dbReference type="PROSITE" id="PS00622">
    <property type="entry name" value="HTH_LUXR_1"/>
    <property type="match status" value="1"/>
</dbReference>
<dbReference type="GO" id="GO:0000160">
    <property type="term" value="P:phosphorelay signal transduction system"/>
    <property type="evidence" value="ECO:0007669"/>
    <property type="project" value="InterPro"/>
</dbReference>
<dbReference type="PROSITE" id="PS50110">
    <property type="entry name" value="RESPONSE_REGULATORY"/>
    <property type="match status" value="1"/>
</dbReference>
<dbReference type="STRING" id="356305.SAMN05421841_1967"/>
<organism evidence="8 9">
    <name type="scientific">Chryseobacterium wanjuense</name>
    <dbReference type="NCBI Taxonomy" id="356305"/>
    <lineage>
        <taxon>Bacteria</taxon>
        <taxon>Pseudomonadati</taxon>
        <taxon>Bacteroidota</taxon>
        <taxon>Flavobacteriia</taxon>
        <taxon>Flavobacteriales</taxon>
        <taxon>Weeksellaceae</taxon>
        <taxon>Chryseobacterium group</taxon>
        <taxon>Chryseobacterium</taxon>
    </lineage>
</organism>
<keyword evidence="4" id="KW-0804">Transcription</keyword>
<evidence type="ECO:0000256" key="1">
    <source>
        <dbReference type="ARBA" id="ARBA00022553"/>
    </source>
</evidence>
<keyword evidence="9" id="KW-1185">Reference proteome</keyword>
<reference evidence="9" key="1">
    <citation type="submission" date="2016-10" db="EMBL/GenBank/DDBJ databases">
        <authorList>
            <person name="Varghese N."/>
            <person name="Submissions S."/>
        </authorList>
    </citation>
    <scope>NUCLEOTIDE SEQUENCE [LARGE SCALE GENOMIC DNA]</scope>
    <source>
        <strain evidence="9">DSM 17724</strain>
    </source>
</reference>
<dbReference type="PRINTS" id="PR00038">
    <property type="entry name" value="HTHLUXR"/>
</dbReference>
<evidence type="ECO:0000313" key="9">
    <source>
        <dbReference type="Proteomes" id="UP000199469"/>
    </source>
</evidence>
<dbReference type="SMART" id="SM00448">
    <property type="entry name" value="REC"/>
    <property type="match status" value="1"/>
</dbReference>
<dbReference type="GO" id="GO:0006355">
    <property type="term" value="P:regulation of DNA-templated transcription"/>
    <property type="evidence" value="ECO:0007669"/>
    <property type="project" value="InterPro"/>
</dbReference>
<dbReference type="InterPro" id="IPR058245">
    <property type="entry name" value="NreC/VraR/RcsB-like_REC"/>
</dbReference>
<feature type="domain" description="HTH luxR-type" evidence="6">
    <location>
        <begin position="141"/>
        <end position="206"/>
    </location>
</feature>
<dbReference type="InterPro" id="IPR016032">
    <property type="entry name" value="Sig_transdc_resp-reg_C-effctor"/>
</dbReference>
<feature type="modified residue" description="4-aspartylphosphate" evidence="5">
    <location>
        <position position="54"/>
    </location>
</feature>
<evidence type="ECO:0000259" key="7">
    <source>
        <dbReference type="PROSITE" id="PS50110"/>
    </source>
</evidence>
<dbReference type="EMBL" id="FOIU01000001">
    <property type="protein sequence ID" value="SEW27542.1"/>
    <property type="molecule type" value="Genomic_DNA"/>
</dbReference>
<proteinExistence type="predicted"/>
<dbReference type="RefSeq" id="WP_089791928.1">
    <property type="nucleotide sequence ID" value="NZ_FOIU01000001.1"/>
</dbReference>
<evidence type="ECO:0000313" key="8">
    <source>
        <dbReference type="EMBL" id="SEW27542.1"/>
    </source>
</evidence>
<dbReference type="Proteomes" id="UP000199469">
    <property type="component" value="Unassembled WGS sequence"/>
</dbReference>
<dbReference type="Gene3D" id="3.40.50.2300">
    <property type="match status" value="1"/>
</dbReference>
<dbReference type="SUPFAM" id="SSF52172">
    <property type="entry name" value="CheY-like"/>
    <property type="match status" value="1"/>
</dbReference>
<evidence type="ECO:0000256" key="2">
    <source>
        <dbReference type="ARBA" id="ARBA00023015"/>
    </source>
</evidence>
<dbReference type="PANTHER" id="PTHR43214:SF41">
    <property type="entry name" value="NITRATE_NITRITE RESPONSE REGULATOR PROTEIN NARP"/>
    <property type="match status" value="1"/>
</dbReference>
<dbReference type="Pfam" id="PF00072">
    <property type="entry name" value="Response_reg"/>
    <property type="match status" value="1"/>
</dbReference>
<gene>
    <name evidence="8" type="ORF">SAMN05421841_1967</name>
</gene>
<dbReference type="SMART" id="SM00421">
    <property type="entry name" value="HTH_LUXR"/>
    <property type="match status" value="1"/>
</dbReference>
<evidence type="ECO:0000259" key="6">
    <source>
        <dbReference type="PROSITE" id="PS50043"/>
    </source>
</evidence>
<dbReference type="InterPro" id="IPR011006">
    <property type="entry name" value="CheY-like_superfamily"/>
</dbReference>
<evidence type="ECO:0000256" key="3">
    <source>
        <dbReference type="ARBA" id="ARBA00023125"/>
    </source>
</evidence>
<keyword evidence="1 5" id="KW-0597">Phosphoprotein</keyword>
<evidence type="ECO:0000256" key="5">
    <source>
        <dbReference type="PROSITE-ProRule" id="PRU00169"/>
    </source>
</evidence>
<dbReference type="PANTHER" id="PTHR43214">
    <property type="entry name" value="TWO-COMPONENT RESPONSE REGULATOR"/>
    <property type="match status" value="1"/>
</dbReference>
<dbReference type="SUPFAM" id="SSF46894">
    <property type="entry name" value="C-terminal effector domain of the bipartite response regulators"/>
    <property type="match status" value="1"/>
</dbReference>
<dbReference type="CDD" id="cd06170">
    <property type="entry name" value="LuxR_C_like"/>
    <property type="match status" value="1"/>
</dbReference>
<accession>A0A1I0QK79</accession>
<dbReference type="InterPro" id="IPR001789">
    <property type="entry name" value="Sig_transdc_resp-reg_receiver"/>
</dbReference>
<dbReference type="InterPro" id="IPR039420">
    <property type="entry name" value="WalR-like"/>
</dbReference>
<feature type="domain" description="Response regulatory" evidence="7">
    <location>
        <begin position="3"/>
        <end position="119"/>
    </location>
</feature>
<sequence length="211" mass="23771">MINIVIADDHEMILEGLESVIKNDDNLKIVGRGFNGKEVISLVNTYPVDIVVLDINMPIMDGIETTKLLKERNPNIKVLILTMHDEIAFIRSIIQARANGYILKNKGKEELLIAIYRILDGKDYFSDEVTQSIIANLRSDHVVGDIRLTNREKDVLYLIAEGLTTLEISEKLNIASTTVETHRRNLLEKTGVKNSKALIKFAIQNGYSKPL</sequence>
<dbReference type="Pfam" id="PF00196">
    <property type="entry name" value="GerE"/>
    <property type="match status" value="1"/>
</dbReference>
<dbReference type="CDD" id="cd17535">
    <property type="entry name" value="REC_NarL-like"/>
    <property type="match status" value="1"/>
</dbReference>
<protein>
    <submittedName>
        <fullName evidence="8">Two component transcriptional regulator, LuxR family</fullName>
    </submittedName>
</protein>
<keyword evidence="2" id="KW-0805">Transcription regulation</keyword>
<dbReference type="PROSITE" id="PS50043">
    <property type="entry name" value="HTH_LUXR_2"/>
    <property type="match status" value="1"/>
</dbReference>
<keyword evidence="3" id="KW-0238">DNA-binding</keyword>
<dbReference type="OrthoDB" id="9797341at2"/>
<dbReference type="InterPro" id="IPR000792">
    <property type="entry name" value="Tscrpt_reg_LuxR_C"/>
</dbReference>
<dbReference type="GO" id="GO:0003677">
    <property type="term" value="F:DNA binding"/>
    <property type="evidence" value="ECO:0007669"/>
    <property type="project" value="UniProtKB-KW"/>
</dbReference>
<name>A0A1I0QK79_9FLAO</name>